<feature type="transmembrane region" description="Helical" evidence="8">
    <location>
        <begin position="77"/>
        <end position="101"/>
    </location>
</feature>
<evidence type="ECO:0000256" key="4">
    <source>
        <dbReference type="ARBA" id="ARBA00022692"/>
    </source>
</evidence>
<feature type="transmembrane region" description="Helical" evidence="8">
    <location>
        <begin position="191"/>
        <end position="218"/>
    </location>
</feature>
<protein>
    <submittedName>
        <fullName evidence="10">MFS transporter</fullName>
    </submittedName>
</protein>
<reference evidence="10" key="1">
    <citation type="submission" date="2020-11" db="EMBL/GenBank/DDBJ databases">
        <title>Isolation and identification of active actinomycetes.</title>
        <authorList>
            <person name="Yu B."/>
        </authorList>
    </citation>
    <scope>NUCLEOTIDE SEQUENCE</scope>
    <source>
        <strain evidence="10">NEAU-YB345</strain>
    </source>
</reference>
<dbReference type="Proteomes" id="UP000657385">
    <property type="component" value="Unassembled WGS sequence"/>
</dbReference>
<feature type="transmembrane region" description="Helical" evidence="8">
    <location>
        <begin position="377"/>
        <end position="399"/>
    </location>
</feature>
<dbReference type="EMBL" id="JADPRT010000001">
    <property type="protein sequence ID" value="MBF9066697.1"/>
    <property type="molecule type" value="Genomic_DNA"/>
</dbReference>
<proteinExistence type="predicted"/>
<feature type="transmembrane region" description="Helical" evidence="8">
    <location>
        <begin position="405"/>
        <end position="426"/>
    </location>
</feature>
<dbReference type="PANTHER" id="PTHR23513">
    <property type="entry name" value="INTEGRAL MEMBRANE EFFLUX PROTEIN-RELATED"/>
    <property type="match status" value="1"/>
</dbReference>
<keyword evidence="5 8" id="KW-1133">Transmembrane helix</keyword>
<comment type="subcellular location">
    <subcellularLocation>
        <location evidence="1">Cell membrane</location>
        <topology evidence="1">Multi-pass membrane protein</topology>
    </subcellularLocation>
</comment>
<evidence type="ECO:0000256" key="7">
    <source>
        <dbReference type="SAM" id="MobiDB-lite"/>
    </source>
</evidence>
<keyword evidence="6 8" id="KW-0472">Membrane</keyword>
<evidence type="ECO:0000256" key="8">
    <source>
        <dbReference type="SAM" id="Phobius"/>
    </source>
</evidence>
<feature type="domain" description="Major facilitator superfamily (MFS) profile" evidence="9">
    <location>
        <begin position="1"/>
        <end position="431"/>
    </location>
</feature>
<dbReference type="PROSITE" id="PS50850">
    <property type="entry name" value="MFS"/>
    <property type="match status" value="1"/>
</dbReference>
<name>A0A931B051_9ACTN</name>
<evidence type="ECO:0000259" key="9">
    <source>
        <dbReference type="PROSITE" id="PS50850"/>
    </source>
</evidence>
<evidence type="ECO:0000256" key="6">
    <source>
        <dbReference type="ARBA" id="ARBA00023136"/>
    </source>
</evidence>
<feature type="transmembrane region" description="Helical" evidence="8">
    <location>
        <begin position="256"/>
        <end position="274"/>
    </location>
</feature>
<evidence type="ECO:0000256" key="3">
    <source>
        <dbReference type="ARBA" id="ARBA00022475"/>
    </source>
</evidence>
<keyword evidence="11" id="KW-1185">Reference proteome</keyword>
<dbReference type="SUPFAM" id="SSF103473">
    <property type="entry name" value="MFS general substrate transporter"/>
    <property type="match status" value="1"/>
</dbReference>
<sequence>MSDTDGGDGANTAAPTKATAPEEPTEPTQPSGSAWSPLRVRIFRELWLAQFASNVGSWMQTVGAQWLLVSHGAGQVALVQVAAGLPVLFLALPAGVLADLVDRRRLLLIMQGAMALVATVLAGLSFAGLLGSWSLLGLTFLLGCGGALNGPAWQAVQPSLVPRDQLRQASALGAVNQNLARAIGPALGGALVAFLGVSWTFAVNAVSFLGILIVLALWRPSGESRTPRPGQEREHMLAALRAGGRYVRRAPRVRRILLRSALFVPSAAALWALLPVTAQKSLGLGAAGYGLLLGAVGLGAVGGATALPLVSRRIGGNGALALAGTVFAGALLDLAWVPSVPAAWIALMLAGAAWIIGLSTLNAGLQLALPTWVRARAVAFYLLVFQGGMALGSLVWGQVAQHTSVTLAMALAGALLLVGVVSLRWLRLLDGRVDPTLSEAWPEPRLLVEPAPQDGPVLVTAVYRVRPERVPDFAQAMRRVENSRRRTGAVTWGLYRDAASEDRFVEAFTVSSWSEHCAQHHGRYTGMDHTFETRARELLEEDPVVTHAVMVEPDTAGVTRMR</sequence>
<keyword evidence="3" id="KW-1003">Cell membrane</keyword>
<evidence type="ECO:0000256" key="5">
    <source>
        <dbReference type="ARBA" id="ARBA00022989"/>
    </source>
</evidence>
<accession>A0A931B051</accession>
<feature type="transmembrane region" description="Helical" evidence="8">
    <location>
        <begin position="113"/>
        <end position="133"/>
    </location>
</feature>
<evidence type="ECO:0000313" key="10">
    <source>
        <dbReference type="EMBL" id="MBF9066697.1"/>
    </source>
</evidence>
<dbReference type="PANTHER" id="PTHR23513:SF11">
    <property type="entry name" value="STAPHYLOFERRIN A TRANSPORTER"/>
    <property type="match status" value="1"/>
</dbReference>
<dbReference type="RefSeq" id="WP_196191887.1">
    <property type="nucleotide sequence ID" value="NZ_JADPRT010000001.1"/>
</dbReference>
<evidence type="ECO:0000256" key="1">
    <source>
        <dbReference type="ARBA" id="ARBA00004651"/>
    </source>
</evidence>
<organism evidence="10 11">
    <name type="scientific">Streptacidiphilus fuscans</name>
    <dbReference type="NCBI Taxonomy" id="2789292"/>
    <lineage>
        <taxon>Bacteria</taxon>
        <taxon>Bacillati</taxon>
        <taxon>Actinomycetota</taxon>
        <taxon>Actinomycetes</taxon>
        <taxon>Kitasatosporales</taxon>
        <taxon>Streptomycetaceae</taxon>
        <taxon>Streptacidiphilus</taxon>
    </lineage>
</organism>
<feature type="transmembrane region" description="Helical" evidence="8">
    <location>
        <begin position="286"/>
        <end position="307"/>
    </location>
</feature>
<dbReference type="CDD" id="cd06173">
    <property type="entry name" value="MFS_MefA_like"/>
    <property type="match status" value="1"/>
</dbReference>
<dbReference type="InterPro" id="IPR020846">
    <property type="entry name" value="MFS_dom"/>
</dbReference>
<comment type="caution">
    <text evidence="10">The sequence shown here is derived from an EMBL/GenBank/DDBJ whole genome shotgun (WGS) entry which is preliminary data.</text>
</comment>
<dbReference type="GO" id="GO:0005886">
    <property type="term" value="C:plasma membrane"/>
    <property type="evidence" value="ECO:0007669"/>
    <property type="project" value="UniProtKB-SubCell"/>
</dbReference>
<dbReference type="InterPro" id="IPR036259">
    <property type="entry name" value="MFS_trans_sf"/>
</dbReference>
<evidence type="ECO:0000256" key="2">
    <source>
        <dbReference type="ARBA" id="ARBA00022448"/>
    </source>
</evidence>
<feature type="transmembrane region" description="Helical" evidence="8">
    <location>
        <begin position="319"/>
        <end position="337"/>
    </location>
</feature>
<keyword evidence="2" id="KW-0813">Transport</keyword>
<dbReference type="Gene3D" id="1.20.1250.20">
    <property type="entry name" value="MFS general substrate transporter like domains"/>
    <property type="match status" value="1"/>
</dbReference>
<keyword evidence="4 8" id="KW-0812">Transmembrane</keyword>
<dbReference type="InterPro" id="IPR010290">
    <property type="entry name" value="TM_effector"/>
</dbReference>
<gene>
    <name evidence="10" type="ORF">I2501_01425</name>
</gene>
<dbReference type="GO" id="GO:0022857">
    <property type="term" value="F:transmembrane transporter activity"/>
    <property type="evidence" value="ECO:0007669"/>
    <property type="project" value="InterPro"/>
</dbReference>
<feature type="region of interest" description="Disordered" evidence="7">
    <location>
        <begin position="1"/>
        <end position="34"/>
    </location>
</feature>
<feature type="compositionally biased region" description="Low complexity" evidence="7">
    <location>
        <begin position="10"/>
        <end position="30"/>
    </location>
</feature>
<feature type="transmembrane region" description="Helical" evidence="8">
    <location>
        <begin position="343"/>
        <end position="365"/>
    </location>
</feature>
<dbReference type="Pfam" id="PF05977">
    <property type="entry name" value="MFS_3"/>
    <property type="match status" value="1"/>
</dbReference>
<dbReference type="AlphaFoldDB" id="A0A931B051"/>
<evidence type="ECO:0000313" key="11">
    <source>
        <dbReference type="Proteomes" id="UP000657385"/>
    </source>
</evidence>